<organism evidence="1">
    <name type="scientific">Culex pipiens</name>
    <name type="common">House mosquito</name>
    <dbReference type="NCBI Taxonomy" id="7175"/>
    <lineage>
        <taxon>Eukaryota</taxon>
        <taxon>Metazoa</taxon>
        <taxon>Ecdysozoa</taxon>
        <taxon>Arthropoda</taxon>
        <taxon>Hexapoda</taxon>
        <taxon>Insecta</taxon>
        <taxon>Pterygota</taxon>
        <taxon>Neoptera</taxon>
        <taxon>Endopterygota</taxon>
        <taxon>Diptera</taxon>
        <taxon>Nematocera</taxon>
        <taxon>Culicoidea</taxon>
        <taxon>Culicidae</taxon>
        <taxon>Culicinae</taxon>
        <taxon>Culicini</taxon>
        <taxon>Culex</taxon>
        <taxon>Culex</taxon>
    </lineage>
</organism>
<evidence type="ECO:0000313" key="1">
    <source>
        <dbReference type="EMBL" id="CAG6509804.1"/>
    </source>
</evidence>
<sequence>MDLDVDEDGLPVDADEGVQMRRYAGTAKLFLENNTAIITVSTFLQTQRVKLEKVMTAITTEVEQQAVPKSRNSYNNQGKVVKELIMKNKNVRTSVRETEHRLHYLRVSTKILFETLKTKWQQYFAAPYALDPAEV</sequence>
<dbReference type="EMBL" id="HBUE01265903">
    <property type="protein sequence ID" value="CAG6561208.1"/>
    <property type="molecule type" value="Transcribed_RNA"/>
</dbReference>
<dbReference type="EMBL" id="HBUE01160714">
    <property type="protein sequence ID" value="CAG6509804.1"/>
    <property type="molecule type" value="Transcribed_RNA"/>
</dbReference>
<name>A0A8D8GK83_CULPI</name>
<protein>
    <submittedName>
        <fullName evidence="1">(northern house mosquito) hypothetical protein</fullName>
    </submittedName>
</protein>
<dbReference type="AlphaFoldDB" id="A0A8D8GK83"/>
<reference evidence="1" key="1">
    <citation type="submission" date="2021-05" db="EMBL/GenBank/DDBJ databases">
        <authorList>
            <person name="Alioto T."/>
            <person name="Alioto T."/>
            <person name="Gomez Garrido J."/>
        </authorList>
    </citation>
    <scope>NUCLEOTIDE SEQUENCE</scope>
</reference>
<accession>A0A8D8GK83</accession>
<proteinExistence type="predicted"/>